<feature type="compositionally biased region" description="Pro residues" evidence="1">
    <location>
        <begin position="467"/>
        <end position="476"/>
    </location>
</feature>
<keyword evidence="2" id="KW-1133">Transmembrane helix</keyword>
<feature type="compositionally biased region" description="Polar residues" evidence="1">
    <location>
        <begin position="354"/>
        <end position="370"/>
    </location>
</feature>
<feature type="transmembrane region" description="Helical" evidence="2">
    <location>
        <begin position="279"/>
        <end position="301"/>
    </location>
</feature>
<dbReference type="Proteomes" id="UP000800200">
    <property type="component" value="Unassembled WGS sequence"/>
</dbReference>
<evidence type="ECO:0008006" key="5">
    <source>
        <dbReference type="Google" id="ProtNLM"/>
    </source>
</evidence>
<protein>
    <recommendedName>
        <fullName evidence="5">Mid2 domain-containing protein</fullName>
    </recommendedName>
</protein>
<feature type="region of interest" description="Disordered" evidence="1">
    <location>
        <begin position="208"/>
        <end position="274"/>
    </location>
</feature>
<accession>A0A6A6D850</accession>
<sequence>MEKSNPSKRKRLSRIERYRHFAEEVSPKETEKEFELGLPEDEEELLFDDVNEPLLIREKKGRTVMGRGHRMFHRRQAEGPKNILTIVVDVVATVDVNGNIIGKETSTPVVQAAGVVPTVPAVPPFPSDLTVPAIPAVPTVPLPSVPAYPWPSGVPSIQGARPSSQLVISSPAQTSEASSGIKTALPTANSSISSTLLSSSTFTSINSTSTSSSFTSRSSSSSTPSSTSQTSTPVLTQASSSQFGGGGGGPTNTAPPVPTSTATSNASDSDDSPISTPKVVGGVIGGLVGAAMLLLLILFFLRRYKRKQRGAQQLPGNDGGDSQPIASSGQQMATRSSFVPAGAATFFSRFSGASRSTADTSTTGEKSFQRISGRKLPSAFSDGITSEQVARGETLSEASFYRDAHGIYGSPAAQKEFGKEIGESSRSGAMGTKERIMPSPARTPVIHHPDDAPPFGTSRDGGQSPFMSPPHSPNPEAPQRGTLGRSHPSHDGSRGSRFTEDV</sequence>
<evidence type="ECO:0000256" key="2">
    <source>
        <dbReference type="SAM" id="Phobius"/>
    </source>
</evidence>
<feature type="compositionally biased region" description="Low complexity" evidence="1">
    <location>
        <begin position="208"/>
        <end position="233"/>
    </location>
</feature>
<feature type="region of interest" description="Disordered" evidence="1">
    <location>
        <begin position="309"/>
        <end position="334"/>
    </location>
</feature>
<feature type="region of interest" description="Disordered" evidence="1">
    <location>
        <begin position="413"/>
        <end position="502"/>
    </location>
</feature>
<reference evidence="3" key="1">
    <citation type="journal article" date="2020" name="Stud. Mycol.">
        <title>101 Dothideomycetes genomes: a test case for predicting lifestyles and emergence of pathogens.</title>
        <authorList>
            <person name="Haridas S."/>
            <person name="Albert R."/>
            <person name="Binder M."/>
            <person name="Bloem J."/>
            <person name="Labutti K."/>
            <person name="Salamov A."/>
            <person name="Andreopoulos B."/>
            <person name="Baker S."/>
            <person name="Barry K."/>
            <person name="Bills G."/>
            <person name="Bluhm B."/>
            <person name="Cannon C."/>
            <person name="Castanera R."/>
            <person name="Culley D."/>
            <person name="Daum C."/>
            <person name="Ezra D."/>
            <person name="Gonzalez J."/>
            <person name="Henrissat B."/>
            <person name="Kuo A."/>
            <person name="Liang C."/>
            <person name="Lipzen A."/>
            <person name="Lutzoni F."/>
            <person name="Magnuson J."/>
            <person name="Mondo S."/>
            <person name="Nolan M."/>
            <person name="Ohm R."/>
            <person name="Pangilinan J."/>
            <person name="Park H.-J."/>
            <person name="Ramirez L."/>
            <person name="Alfaro M."/>
            <person name="Sun H."/>
            <person name="Tritt A."/>
            <person name="Yoshinaga Y."/>
            <person name="Zwiers L.-H."/>
            <person name="Turgeon B."/>
            <person name="Goodwin S."/>
            <person name="Spatafora J."/>
            <person name="Crous P."/>
            <person name="Grigoriev I."/>
        </authorList>
    </citation>
    <scope>NUCLEOTIDE SEQUENCE</scope>
    <source>
        <strain evidence="3">CBS 207.26</strain>
    </source>
</reference>
<feature type="compositionally biased region" description="Polar residues" evidence="1">
    <location>
        <begin position="324"/>
        <end position="334"/>
    </location>
</feature>
<keyword evidence="2" id="KW-0472">Membrane</keyword>
<feature type="region of interest" description="Disordered" evidence="1">
    <location>
        <begin position="354"/>
        <end position="379"/>
    </location>
</feature>
<evidence type="ECO:0000313" key="3">
    <source>
        <dbReference type="EMBL" id="KAF2175674.1"/>
    </source>
</evidence>
<evidence type="ECO:0000313" key="4">
    <source>
        <dbReference type="Proteomes" id="UP000800200"/>
    </source>
</evidence>
<evidence type="ECO:0000256" key="1">
    <source>
        <dbReference type="SAM" id="MobiDB-lite"/>
    </source>
</evidence>
<dbReference type="AlphaFoldDB" id="A0A6A6D850"/>
<keyword evidence="4" id="KW-1185">Reference proteome</keyword>
<organism evidence="3 4">
    <name type="scientific">Zopfia rhizophila CBS 207.26</name>
    <dbReference type="NCBI Taxonomy" id="1314779"/>
    <lineage>
        <taxon>Eukaryota</taxon>
        <taxon>Fungi</taxon>
        <taxon>Dikarya</taxon>
        <taxon>Ascomycota</taxon>
        <taxon>Pezizomycotina</taxon>
        <taxon>Dothideomycetes</taxon>
        <taxon>Dothideomycetes incertae sedis</taxon>
        <taxon>Zopfiaceae</taxon>
        <taxon>Zopfia</taxon>
    </lineage>
</organism>
<dbReference type="OrthoDB" id="5421784at2759"/>
<dbReference type="EMBL" id="ML994727">
    <property type="protein sequence ID" value="KAF2175674.1"/>
    <property type="molecule type" value="Genomic_DNA"/>
</dbReference>
<name>A0A6A6D850_9PEZI</name>
<keyword evidence="2" id="KW-0812">Transmembrane</keyword>
<gene>
    <name evidence="3" type="ORF">K469DRAFT_56057</name>
</gene>
<proteinExistence type="predicted"/>
<feature type="compositionally biased region" description="Basic and acidic residues" evidence="1">
    <location>
        <begin position="488"/>
        <end position="502"/>
    </location>
</feature>